<dbReference type="STRING" id="123899.SAMEA3906487_03502"/>
<dbReference type="EMBL" id="LT546645">
    <property type="protein sequence ID" value="SAI73035.1"/>
    <property type="molecule type" value="Genomic_DNA"/>
</dbReference>
<dbReference type="eggNOG" id="COG2226">
    <property type="taxonomic scope" value="Bacteria"/>
</dbReference>
<dbReference type="AlphaFoldDB" id="A0A157R7W7"/>
<dbReference type="Proteomes" id="UP000076825">
    <property type="component" value="Chromosome 1"/>
</dbReference>
<sequence>MPALFPQRLRRLAAVSCFSLSPRLAAWLGLRFSLDSADRRFLEGPVFDFYNACYAARRPRARCLFIGLDRYNWHYHRLLQLDFHTLDIDPGRRRYGQPGRHRVGDATALRNLYAAGVFDLVIANGLVGYGINDAESFEKLLAGVVHVLRPGGRFLLGYNARPDCASYPVAALLARSALLPEHAPIEGMLGGGWLADDASRHCYALCRKPHASTGRPQGAQAV</sequence>
<name>A0A157R7W7_9BORD</name>
<gene>
    <name evidence="2" type="ORF">SAMEA3906487_03502</name>
</gene>
<dbReference type="InterPro" id="IPR029063">
    <property type="entry name" value="SAM-dependent_MTases_sf"/>
</dbReference>
<dbReference type="GO" id="GO:0008757">
    <property type="term" value="F:S-adenosylmethionine-dependent methyltransferase activity"/>
    <property type="evidence" value="ECO:0007669"/>
    <property type="project" value="InterPro"/>
</dbReference>
<evidence type="ECO:0000313" key="3">
    <source>
        <dbReference type="Proteomes" id="UP000076825"/>
    </source>
</evidence>
<evidence type="ECO:0000313" key="2">
    <source>
        <dbReference type="EMBL" id="SAI73035.1"/>
    </source>
</evidence>
<feature type="domain" description="Methyltransferase type 11" evidence="1">
    <location>
        <begin position="76"/>
        <end position="155"/>
    </location>
</feature>
<dbReference type="GeneID" id="56589263"/>
<dbReference type="InterPro" id="IPR013216">
    <property type="entry name" value="Methyltransf_11"/>
</dbReference>
<proteinExistence type="predicted"/>
<keyword evidence="3" id="KW-1185">Reference proteome</keyword>
<dbReference type="RefSeq" id="WP_052125731.1">
    <property type="nucleotide sequence ID" value="NZ_CP016340.1"/>
</dbReference>
<dbReference type="SUPFAM" id="SSF53335">
    <property type="entry name" value="S-adenosyl-L-methionine-dependent methyltransferases"/>
    <property type="match status" value="1"/>
</dbReference>
<dbReference type="Gene3D" id="3.40.50.150">
    <property type="entry name" value="Vaccinia Virus protein VP39"/>
    <property type="match status" value="1"/>
</dbReference>
<evidence type="ECO:0000259" key="1">
    <source>
        <dbReference type="Pfam" id="PF08241"/>
    </source>
</evidence>
<reference evidence="2 3" key="1">
    <citation type="submission" date="2016-04" db="EMBL/GenBank/DDBJ databases">
        <authorList>
            <consortium name="Pathogen Informatics"/>
        </authorList>
    </citation>
    <scope>NUCLEOTIDE SEQUENCE [LARGE SCALE GENOMIC DNA]</scope>
    <source>
        <strain evidence="2 3">H044680328</strain>
    </source>
</reference>
<dbReference type="KEGG" id="btrm:SAMEA390648703502"/>
<dbReference type="PATRIC" id="fig|123899.6.peg.3503"/>
<accession>A0A157R7W7</accession>
<protein>
    <recommendedName>
        <fullName evidence="1">Methyltransferase type 11 domain-containing protein</fullName>
    </recommendedName>
</protein>
<dbReference type="Pfam" id="PF08241">
    <property type="entry name" value="Methyltransf_11"/>
    <property type="match status" value="1"/>
</dbReference>
<organism evidence="2 3">
    <name type="scientific">Bordetella trematum</name>
    <dbReference type="NCBI Taxonomy" id="123899"/>
    <lineage>
        <taxon>Bacteria</taxon>
        <taxon>Pseudomonadati</taxon>
        <taxon>Pseudomonadota</taxon>
        <taxon>Betaproteobacteria</taxon>
        <taxon>Burkholderiales</taxon>
        <taxon>Alcaligenaceae</taxon>
        <taxon>Bordetella</taxon>
    </lineage>
</organism>